<dbReference type="SMART" id="SM00530">
    <property type="entry name" value="HTH_XRE"/>
    <property type="match status" value="1"/>
</dbReference>
<dbReference type="Gene3D" id="1.10.260.40">
    <property type="entry name" value="lambda repressor-like DNA-binding domains"/>
    <property type="match status" value="1"/>
</dbReference>
<dbReference type="CDD" id="cd00093">
    <property type="entry name" value="HTH_XRE"/>
    <property type="match status" value="1"/>
</dbReference>
<evidence type="ECO:0000313" key="5">
    <source>
        <dbReference type="EMBL" id="WNL30368.1"/>
    </source>
</evidence>
<proteinExistence type="predicted"/>
<evidence type="ECO:0000256" key="1">
    <source>
        <dbReference type="ARBA" id="ARBA00023015"/>
    </source>
</evidence>
<evidence type="ECO:0000256" key="3">
    <source>
        <dbReference type="ARBA" id="ARBA00023163"/>
    </source>
</evidence>
<dbReference type="GO" id="GO:0005829">
    <property type="term" value="C:cytosol"/>
    <property type="evidence" value="ECO:0007669"/>
    <property type="project" value="TreeGrafter"/>
</dbReference>
<dbReference type="InterPro" id="IPR010982">
    <property type="entry name" value="Lambda_DNA-bd_dom_sf"/>
</dbReference>
<keyword evidence="1" id="KW-0805">Transcription regulation</keyword>
<dbReference type="PANTHER" id="PTHR46797">
    <property type="entry name" value="HTH-TYPE TRANSCRIPTIONAL REGULATOR"/>
    <property type="match status" value="1"/>
</dbReference>
<keyword evidence="2" id="KW-0238">DNA-binding</keyword>
<protein>
    <submittedName>
        <fullName evidence="5">Helix-turn-helix transcriptional regulator</fullName>
    </submittedName>
</protein>
<dbReference type="PANTHER" id="PTHR46797:SF23">
    <property type="entry name" value="HTH-TYPE TRANSCRIPTIONAL REGULATOR SUTR"/>
    <property type="match status" value="1"/>
</dbReference>
<dbReference type="InterPro" id="IPR001387">
    <property type="entry name" value="Cro/C1-type_HTH"/>
</dbReference>
<dbReference type="AlphaFoldDB" id="A0AA96DS87"/>
<dbReference type="Pfam" id="PF01381">
    <property type="entry name" value="HTH_3"/>
    <property type="match status" value="1"/>
</dbReference>
<keyword evidence="3" id="KW-0804">Transcription</keyword>
<reference evidence="5" key="1">
    <citation type="submission" date="2023-09" db="EMBL/GenBank/DDBJ databases">
        <title>Arcobacter tbilisiensis sp. nov. isolated from chicken meat in Tbilisi, Georgia.</title>
        <authorList>
            <person name="Matthias R."/>
            <person name="Zautner A.E."/>
        </authorList>
    </citation>
    <scope>NUCLEOTIDE SEQUENCE</scope>
    <source>
        <strain evidence="5">LEO 52</strain>
    </source>
</reference>
<sequence>MNENEIQLLNQLAAKIKSRRLELNLSQEALANKCNLDRTYISLVERSKRNPSYLTLIKICEGLEIDLKKLLGD</sequence>
<feature type="domain" description="HTH cro/C1-type" evidence="4">
    <location>
        <begin position="15"/>
        <end position="70"/>
    </location>
</feature>
<name>A0AA96DS87_9BACT</name>
<gene>
    <name evidence="5" type="ORF">RMQ68_02965</name>
</gene>
<dbReference type="InterPro" id="IPR050807">
    <property type="entry name" value="TransReg_Diox_bact_type"/>
</dbReference>
<dbReference type="EMBL" id="CP134854">
    <property type="protein sequence ID" value="WNL30368.1"/>
    <property type="molecule type" value="Genomic_DNA"/>
</dbReference>
<dbReference type="GO" id="GO:0003700">
    <property type="term" value="F:DNA-binding transcription factor activity"/>
    <property type="evidence" value="ECO:0007669"/>
    <property type="project" value="TreeGrafter"/>
</dbReference>
<dbReference type="GO" id="GO:0003677">
    <property type="term" value="F:DNA binding"/>
    <property type="evidence" value="ECO:0007669"/>
    <property type="project" value="UniProtKB-KW"/>
</dbReference>
<accession>A0AA96DS87</accession>
<evidence type="ECO:0000259" key="4">
    <source>
        <dbReference type="SMART" id="SM00530"/>
    </source>
</evidence>
<evidence type="ECO:0000256" key="2">
    <source>
        <dbReference type="ARBA" id="ARBA00023125"/>
    </source>
</evidence>
<organism evidence="5">
    <name type="scientific">Arcobacter sp. AZ-2023</name>
    <dbReference type="NCBI Taxonomy" id="3074453"/>
    <lineage>
        <taxon>Bacteria</taxon>
        <taxon>Pseudomonadati</taxon>
        <taxon>Campylobacterota</taxon>
        <taxon>Epsilonproteobacteria</taxon>
        <taxon>Campylobacterales</taxon>
        <taxon>Arcobacteraceae</taxon>
        <taxon>Arcobacter</taxon>
    </lineage>
</organism>
<dbReference type="SUPFAM" id="SSF47413">
    <property type="entry name" value="lambda repressor-like DNA-binding domains"/>
    <property type="match status" value="1"/>
</dbReference>